<accession>A0A183T2K3</accession>
<dbReference type="WBParaSite" id="SSLN_0001111701-mRNA-1">
    <property type="protein sequence ID" value="SSLN_0001111701-mRNA-1"/>
    <property type="gene ID" value="SSLN_0001111701"/>
</dbReference>
<dbReference type="Proteomes" id="UP000275846">
    <property type="component" value="Unassembled WGS sequence"/>
</dbReference>
<protein>
    <submittedName>
        <fullName evidence="3">LITAF domain-containing protein</fullName>
    </submittedName>
</protein>
<evidence type="ECO:0000313" key="3">
    <source>
        <dbReference type="WBParaSite" id="SSLN_0001111701-mRNA-1"/>
    </source>
</evidence>
<reference evidence="3" key="1">
    <citation type="submission" date="2016-06" db="UniProtKB">
        <authorList>
            <consortium name="WormBaseParasite"/>
        </authorList>
    </citation>
    <scope>IDENTIFICATION</scope>
</reference>
<dbReference type="STRING" id="70667.A0A183T2K3"/>
<dbReference type="InterPro" id="IPR036028">
    <property type="entry name" value="SH3-like_dom_sf"/>
</dbReference>
<dbReference type="OrthoDB" id="10255128at2759"/>
<proteinExistence type="predicted"/>
<organism evidence="3">
    <name type="scientific">Schistocephalus solidus</name>
    <name type="common">Tapeworm</name>
    <dbReference type="NCBI Taxonomy" id="70667"/>
    <lineage>
        <taxon>Eukaryota</taxon>
        <taxon>Metazoa</taxon>
        <taxon>Spiralia</taxon>
        <taxon>Lophotrochozoa</taxon>
        <taxon>Platyhelminthes</taxon>
        <taxon>Cestoda</taxon>
        <taxon>Eucestoda</taxon>
        <taxon>Diphyllobothriidea</taxon>
        <taxon>Diphyllobothriidae</taxon>
        <taxon>Schistocephalus</taxon>
    </lineage>
</organism>
<sequence length="181" mass="20120">METGFLICICLCKHSDRVLSDSPDITRSRTSFAMSHGNQLSSDDSLAGATAPPVVPYSDPLYDDGKPGVPVRALYDYQGVEDDELTFVTETFDCPACRITRLPALRLPCLCVLVLAVYPAFRGFESSYLAYLSSQCVVHPRCLLSYDDLLVTFRTSLRCGLWGWGFWKEVSSDGKDPRRST</sequence>
<reference evidence="1 2" key="2">
    <citation type="submission" date="2018-11" db="EMBL/GenBank/DDBJ databases">
        <authorList>
            <consortium name="Pathogen Informatics"/>
        </authorList>
    </citation>
    <scope>NUCLEOTIDE SEQUENCE [LARGE SCALE GENOMIC DNA]</scope>
    <source>
        <strain evidence="1 2">NST_G2</strain>
    </source>
</reference>
<dbReference type="EMBL" id="UYSU01036033">
    <property type="protein sequence ID" value="VDL97083.1"/>
    <property type="molecule type" value="Genomic_DNA"/>
</dbReference>
<name>A0A183T2K3_SCHSO</name>
<dbReference type="SUPFAM" id="SSF50044">
    <property type="entry name" value="SH3-domain"/>
    <property type="match status" value="1"/>
</dbReference>
<keyword evidence="2" id="KW-1185">Reference proteome</keyword>
<evidence type="ECO:0000313" key="2">
    <source>
        <dbReference type="Proteomes" id="UP000275846"/>
    </source>
</evidence>
<gene>
    <name evidence="1" type="ORF">SSLN_LOCUS10698</name>
</gene>
<evidence type="ECO:0000313" key="1">
    <source>
        <dbReference type="EMBL" id="VDL97083.1"/>
    </source>
</evidence>
<dbReference type="AlphaFoldDB" id="A0A183T2K3"/>